<feature type="compositionally biased region" description="Basic and acidic residues" evidence="1">
    <location>
        <begin position="92"/>
        <end position="105"/>
    </location>
</feature>
<dbReference type="Proteomes" id="UP000655225">
    <property type="component" value="Unassembled WGS sequence"/>
</dbReference>
<name>A0A834ZPA0_TETSI</name>
<organism evidence="2 3">
    <name type="scientific">Tetracentron sinense</name>
    <name type="common">Spur-leaf</name>
    <dbReference type="NCBI Taxonomy" id="13715"/>
    <lineage>
        <taxon>Eukaryota</taxon>
        <taxon>Viridiplantae</taxon>
        <taxon>Streptophyta</taxon>
        <taxon>Embryophyta</taxon>
        <taxon>Tracheophyta</taxon>
        <taxon>Spermatophyta</taxon>
        <taxon>Magnoliopsida</taxon>
        <taxon>Trochodendrales</taxon>
        <taxon>Trochodendraceae</taxon>
        <taxon>Tetracentron</taxon>
    </lineage>
</organism>
<accession>A0A834ZPA0</accession>
<dbReference type="InterPro" id="IPR011990">
    <property type="entry name" value="TPR-like_helical_dom_sf"/>
</dbReference>
<dbReference type="OMA" id="ALSYEMM"/>
<dbReference type="AlphaFoldDB" id="A0A834ZPA0"/>
<proteinExistence type="predicted"/>
<dbReference type="PANTHER" id="PTHR36350">
    <property type="entry name" value="TRANSMEMBRANE PROTEIN"/>
    <property type="match status" value="1"/>
</dbReference>
<dbReference type="OrthoDB" id="2012659at2759"/>
<reference evidence="2 3" key="1">
    <citation type="submission" date="2020-04" db="EMBL/GenBank/DDBJ databases">
        <title>Plant Genome Project.</title>
        <authorList>
            <person name="Zhang R.-G."/>
        </authorList>
    </citation>
    <scope>NUCLEOTIDE SEQUENCE [LARGE SCALE GENOMIC DNA]</scope>
    <source>
        <strain evidence="2">YNK0</strain>
        <tissue evidence="2">Leaf</tissue>
    </source>
</reference>
<dbReference type="SUPFAM" id="SSF48452">
    <property type="entry name" value="TPR-like"/>
    <property type="match status" value="1"/>
</dbReference>
<evidence type="ECO:0008006" key="4">
    <source>
        <dbReference type="Google" id="ProtNLM"/>
    </source>
</evidence>
<feature type="compositionally biased region" description="Polar residues" evidence="1">
    <location>
        <begin position="80"/>
        <end position="91"/>
    </location>
</feature>
<dbReference type="Gene3D" id="1.25.40.10">
    <property type="entry name" value="Tetratricopeptide repeat domain"/>
    <property type="match status" value="1"/>
</dbReference>
<dbReference type="EMBL" id="JABCRI010000005">
    <property type="protein sequence ID" value="KAF8405892.1"/>
    <property type="molecule type" value="Genomic_DNA"/>
</dbReference>
<dbReference type="PANTHER" id="PTHR36350:SF3">
    <property type="entry name" value="TRANSMEMBRANE PROTEIN"/>
    <property type="match status" value="1"/>
</dbReference>
<evidence type="ECO:0000313" key="3">
    <source>
        <dbReference type="Proteomes" id="UP000655225"/>
    </source>
</evidence>
<gene>
    <name evidence="2" type="ORF">HHK36_007970</name>
</gene>
<protein>
    <recommendedName>
        <fullName evidence="4">Protein SLOW GREEN 1, chloroplastic</fullName>
    </recommendedName>
</protein>
<evidence type="ECO:0000313" key="2">
    <source>
        <dbReference type="EMBL" id="KAF8405892.1"/>
    </source>
</evidence>
<comment type="caution">
    <text evidence="2">The sequence shown here is derived from an EMBL/GenBank/DDBJ whole genome shotgun (WGS) entry which is preliminary data.</text>
</comment>
<keyword evidence="3" id="KW-1185">Reference proteome</keyword>
<evidence type="ECO:0000256" key="1">
    <source>
        <dbReference type="SAM" id="MobiDB-lite"/>
    </source>
</evidence>
<feature type="region of interest" description="Disordered" evidence="1">
    <location>
        <begin position="80"/>
        <end position="105"/>
    </location>
</feature>
<sequence length="507" mass="58153">MMDCSSISDFSLCSLTVPRNPKFLKPGLFNGNKTLFVNPPHLQKSLSFHPQLQSTTPLQLVLLVGSLIFMGGFNTSPALALPTTQKSTSSAHMEEKRDTQDGRSENEEMYLKILEKNPRNAEALKVVLYGKMRKGKTKEAVEYVERLIDVEPDEVEWRLLQALSYEMMGHLSKAKRLFKEILEERPLLLRALHGLAMVMHKNHEGPAVFDMLNEALEVARSVNRVNEERNIRILSAQMHVVKGDLEEGLKKFQDLVNENPRDFRPYLCQGIIYSLLDKKKEAEEQFETYRTLVPQEFPQRGFLDDVVLAAKTEPRERLEKEFESTFSYRKLMAKFKVPTSSGERQSSNLSRSENKLPLLTTYYLPHPIQGPRWFGRRVSSRPRRGNEVVEWQKAGLESIGWKKRAGARNGPYTVAGGRPPPRVHLVQQCPPPHPGPIRRGRGKNKSLALHRLPLGVKQRVLTDELDVPSRLHIDKEQKQRALELVRVKFDIEPFAEKFILGSLRHKY</sequence>